<reference evidence="1 2" key="1">
    <citation type="submission" date="2019-02" db="EMBL/GenBank/DDBJ databases">
        <title>Genomic Encyclopedia of Archaeal and Bacterial Type Strains, Phase II (KMG-II): from individual species to whole genera.</title>
        <authorList>
            <person name="Goeker M."/>
        </authorList>
    </citation>
    <scope>NUCLEOTIDE SEQUENCE [LARGE SCALE GENOMIC DNA]</scope>
    <source>
        <strain evidence="1 2">DSM 18101</strain>
    </source>
</reference>
<name>A0A4Q7YQS0_9BACT</name>
<sequence>MTTKRFQRNWPGKVSRILWAKPECPVCTSIEFRRSPPRSVDGMLRLINLVPLQCTNCWRFFYWMRDDKIFTSQAERSEWLN</sequence>
<proteinExistence type="predicted"/>
<dbReference type="Proteomes" id="UP000292958">
    <property type="component" value="Unassembled WGS sequence"/>
</dbReference>
<gene>
    <name evidence="1" type="ORF">BDD14_1203</name>
</gene>
<dbReference type="AlphaFoldDB" id="A0A4Q7YQS0"/>
<keyword evidence="2" id="KW-1185">Reference proteome</keyword>
<accession>A0A4Q7YQS0</accession>
<protein>
    <submittedName>
        <fullName evidence="1">Uncharacterized protein</fullName>
    </submittedName>
</protein>
<dbReference type="EMBL" id="SHKW01000001">
    <property type="protein sequence ID" value="RZU39808.1"/>
    <property type="molecule type" value="Genomic_DNA"/>
</dbReference>
<evidence type="ECO:0000313" key="2">
    <source>
        <dbReference type="Proteomes" id="UP000292958"/>
    </source>
</evidence>
<comment type="caution">
    <text evidence="1">The sequence shown here is derived from an EMBL/GenBank/DDBJ whole genome shotgun (WGS) entry which is preliminary data.</text>
</comment>
<organism evidence="1 2">
    <name type="scientific">Edaphobacter modestus</name>
    <dbReference type="NCBI Taxonomy" id="388466"/>
    <lineage>
        <taxon>Bacteria</taxon>
        <taxon>Pseudomonadati</taxon>
        <taxon>Acidobacteriota</taxon>
        <taxon>Terriglobia</taxon>
        <taxon>Terriglobales</taxon>
        <taxon>Acidobacteriaceae</taxon>
        <taxon>Edaphobacter</taxon>
    </lineage>
</organism>
<evidence type="ECO:0000313" key="1">
    <source>
        <dbReference type="EMBL" id="RZU39808.1"/>
    </source>
</evidence>